<dbReference type="PANTHER" id="PTHR43806">
    <property type="entry name" value="PEPTIDASE S8"/>
    <property type="match status" value="1"/>
</dbReference>
<dbReference type="PANTHER" id="PTHR43806:SF67">
    <property type="entry name" value="EGF-LIKE DOMAIN-CONTAINING PROTEIN"/>
    <property type="match status" value="1"/>
</dbReference>
<evidence type="ECO:0000313" key="10">
    <source>
        <dbReference type="Proteomes" id="UP000181790"/>
    </source>
</evidence>
<dbReference type="PROSITE" id="PS00136">
    <property type="entry name" value="SUBTILASE_ASP"/>
    <property type="match status" value="1"/>
</dbReference>
<evidence type="ECO:0000256" key="3">
    <source>
        <dbReference type="ARBA" id="ARBA00022801"/>
    </source>
</evidence>
<evidence type="ECO:0000259" key="8">
    <source>
        <dbReference type="Pfam" id="PF00082"/>
    </source>
</evidence>
<protein>
    <submittedName>
        <fullName evidence="9">Peptidase S8</fullName>
    </submittedName>
</protein>
<dbReference type="Pfam" id="PF00082">
    <property type="entry name" value="Peptidase_S8"/>
    <property type="match status" value="1"/>
</dbReference>
<comment type="similarity">
    <text evidence="1 5 6">Belongs to the peptidase S8 family.</text>
</comment>
<evidence type="ECO:0000256" key="7">
    <source>
        <dbReference type="SAM" id="SignalP"/>
    </source>
</evidence>
<feature type="active site" description="Charge relay system" evidence="5">
    <location>
        <position position="406"/>
    </location>
</feature>
<dbReference type="InterPro" id="IPR000209">
    <property type="entry name" value="Peptidase_S8/S53_dom"/>
</dbReference>
<dbReference type="Proteomes" id="UP000181790">
    <property type="component" value="Unassembled WGS sequence"/>
</dbReference>
<evidence type="ECO:0000256" key="4">
    <source>
        <dbReference type="ARBA" id="ARBA00022825"/>
    </source>
</evidence>
<dbReference type="InterPro" id="IPR036852">
    <property type="entry name" value="Peptidase_S8/S53_dom_sf"/>
</dbReference>
<dbReference type="PROSITE" id="PS00138">
    <property type="entry name" value="SUBTILASE_SER"/>
    <property type="match status" value="1"/>
</dbReference>
<feature type="signal peptide" evidence="7">
    <location>
        <begin position="1"/>
        <end position="20"/>
    </location>
</feature>
<dbReference type="RefSeq" id="WP_071504908.1">
    <property type="nucleotide sequence ID" value="NZ_MORL01000012.1"/>
</dbReference>
<dbReference type="InterPro" id="IPR026444">
    <property type="entry name" value="Secre_tail"/>
</dbReference>
<evidence type="ECO:0000256" key="1">
    <source>
        <dbReference type="ARBA" id="ARBA00011073"/>
    </source>
</evidence>
<feature type="active site" description="Charge relay system" evidence="5">
    <location>
        <position position="188"/>
    </location>
</feature>
<dbReference type="PROSITE" id="PS51892">
    <property type="entry name" value="SUBTILASE"/>
    <property type="match status" value="1"/>
</dbReference>
<feature type="active site" description="Charge relay system" evidence="5">
    <location>
        <position position="228"/>
    </location>
</feature>
<feature type="domain" description="Peptidase S8/S53" evidence="8">
    <location>
        <begin position="179"/>
        <end position="452"/>
    </location>
</feature>
<gene>
    <name evidence="9" type="ORF">BLX24_19655</name>
</gene>
<keyword evidence="4 5" id="KW-0720">Serine protease</keyword>
<evidence type="ECO:0000256" key="2">
    <source>
        <dbReference type="ARBA" id="ARBA00022670"/>
    </source>
</evidence>
<dbReference type="GO" id="GO:0004252">
    <property type="term" value="F:serine-type endopeptidase activity"/>
    <property type="evidence" value="ECO:0007669"/>
    <property type="project" value="UniProtKB-UniRule"/>
</dbReference>
<dbReference type="InterPro" id="IPR023828">
    <property type="entry name" value="Peptidase_S8_Ser-AS"/>
</dbReference>
<reference evidence="9 10" key="1">
    <citation type="submission" date="2016-10" db="EMBL/GenBank/DDBJ databases">
        <title>Arsenicibacter rosenii gen. nov., sp. nov., an efficient arsenic-methylating bacterium isolated from an arsenic-contaminated paddy soil.</title>
        <authorList>
            <person name="Huang K."/>
        </authorList>
    </citation>
    <scope>NUCLEOTIDE SEQUENCE [LARGE SCALE GENOMIC DNA]</scope>
    <source>
        <strain evidence="9 10">SM-1</strain>
    </source>
</reference>
<proteinExistence type="inferred from homology"/>
<dbReference type="InterPro" id="IPR017317">
    <property type="entry name" value="Pept_S8_subtilisin_bacteroid-2"/>
</dbReference>
<keyword evidence="7" id="KW-0732">Signal</keyword>
<evidence type="ECO:0000313" key="9">
    <source>
        <dbReference type="EMBL" id="OIN57448.1"/>
    </source>
</evidence>
<dbReference type="OrthoDB" id="9792152at2"/>
<accession>A0A1S2VHV9</accession>
<dbReference type="Gene3D" id="3.40.50.200">
    <property type="entry name" value="Peptidase S8/S53 domain"/>
    <property type="match status" value="1"/>
</dbReference>
<dbReference type="SUPFAM" id="SSF52743">
    <property type="entry name" value="Subtilisin-like"/>
    <property type="match status" value="1"/>
</dbReference>
<dbReference type="GO" id="GO:0006508">
    <property type="term" value="P:proteolysis"/>
    <property type="evidence" value="ECO:0007669"/>
    <property type="project" value="UniProtKB-KW"/>
</dbReference>
<dbReference type="InterPro" id="IPR015500">
    <property type="entry name" value="Peptidase_S8_subtilisin-rel"/>
</dbReference>
<comment type="caution">
    <text evidence="9">The sequence shown here is derived from an EMBL/GenBank/DDBJ whole genome shotgun (WGS) entry which is preliminary data.</text>
</comment>
<name>A0A1S2VHV9_9BACT</name>
<evidence type="ECO:0000256" key="6">
    <source>
        <dbReference type="RuleBase" id="RU003355"/>
    </source>
</evidence>
<feature type="chain" id="PRO_5010306212" evidence="7">
    <location>
        <begin position="21"/>
        <end position="552"/>
    </location>
</feature>
<dbReference type="PRINTS" id="PR00723">
    <property type="entry name" value="SUBTILISIN"/>
</dbReference>
<dbReference type="AlphaFoldDB" id="A0A1S2VHV9"/>
<sequence length="552" mass="58988">MGKNKLLLFCLCLFSVAASAQTTVSRKYLVLLKDKANSPYAVSRPQEFLSQRAIDRRTRQGIAVVERDLPVNPSYVAQLKQAGATVRYTSRWMNAALVEATDAVLTRVLSLSFVKGLEFNRSLAGAQPLTADPNARMAVTSTVQQRKMGTAGNALAYGLSRTQLTQIGIDKMHAQGYRGEGMLIALLDAGFRNANRVPFLTKLFSDNRVVATKDFVENELNVYDDDAHGLNVLSILAATSDSLLYGAAFNASYVLIETEDVRYETQIEEANWLLGAEFADSTGADVLSSSLGYTQFDDYSTSYTYAQLNGKTALSTRAAQIASETGMVIVVSAGNEGNDPWRYISAPSDAAGVLAIGAVDAYGVRAAFSSFGPSADGRVKPDVAAFGLGTIIGLPTGVIGAGSGTSYSGPLVAGLVAGFWQANPTLKATDVVRLIRESGSRYTTPDASLGYGIPNFSRATLLALPVDRFTIAPNPVGSDGTITILWPNPAKNATIDLTLTDAAGRAVWRSQAKPDSRMTLTLPQQVMGLPTGIYYLSLLDGDQKQTLRLLKP</sequence>
<dbReference type="PIRSF" id="PIRSF037903">
    <property type="entry name" value="Subtilisin_rel_GFO_2223"/>
    <property type="match status" value="1"/>
</dbReference>
<keyword evidence="10" id="KW-1185">Reference proteome</keyword>
<keyword evidence="2 5" id="KW-0645">Protease</keyword>
<dbReference type="InterPro" id="IPR023827">
    <property type="entry name" value="Peptidase_S8_Asp-AS"/>
</dbReference>
<dbReference type="EMBL" id="MORL01000012">
    <property type="protein sequence ID" value="OIN57448.1"/>
    <property type="molecule type" value="Genomic_DNA"/>
</dbReference>
<dbReference type="InterPro" id="IPR050131">
    <property type="entry name" value="Peptidase_S8_subtilisin-like"/>
</dbReference>
<keyword evidence="3 5" id="KW-0378">Hydrolase</keyword>
<dbReference type="NCBIfam" id="TIGR04183">
    <property type="entry name" value="Por_Secre_tail"/>
    <property type="match status" value="1"/>
</dbReference>
<evidence type="ECO:0000256" key="5">
    <source>
        <dbReference type="PROSITE-ProRule" id="PRU01240"/>
    </source>
</evidence>
<organism evidence="9 10">
    <name type="scientific">Arsenicibacter rosenii</name>
    <dbReference type="NCBI Taxonomy" id="1750698"/>
    <lineage>
        <taxon>Bacteria</taxon>
        <taxon>Pseudomonadati</taxon>
        <taxon>Bacteroidota</taxon>
        <taxon>Cytophagia</taxon>
        <taxon>Cytophagales</taxon>
        <taxon>Spirosomataceae</taxon>
        <taxon>Arsenicibacter</taxon>
    </lineage>
</organism>